<keyword evidence="4" id="KW-1185">Reference proteome</keyword>
<dbReference type="EMBL" id="JACIEH010000001">
    <property type="protein sequence ID" value="MBB4097451.1"/>
    <property type="molecule type" value="Genomic_DNA"/>
</dbReference>
<evidence type="ECO:0000256" key="1">
    <source>
        <dbReference type="SAM" id="Phobius"/>
    </source>
</evidence>
<evidence type="ECO:0000313" key="3">
    <source>
        <dbReference type="EMBL" id="MBB4097451.1"/>
    </source>
</evidence>
<sequence length="102" mass="11099">MIQRAAPRRRHRRRPTSFGEWVAATALLTGILVYNFAPGIEQALIGSTTMRDREAAIERSAYYSNCNAARAAGVAPISRGSPGYRPEMDGDGDGVACEPVRF</sequence>
<keyword evidence="1" id="KW-0812">Transmembrane</keyword>
<accession>A0A7W6JQ28</accession>
<reference evidence="3 4" key="1">
    <citation type="submission" date="2020-08" db="EMBL/GenBank/DDBJ databases">
        <title>Genomic Encyclopedia of Type Strains, Phase IV (KMG-IV): sequencing the most valuable type-strain genomes for metagenomic binning, comparative biology and taxonomic classification.</title>
        <authorList>
            <person name="Goeker M."/>
        </authorList>
    </citation>
    <scope>NUCLEOTIDE SEQUENCE [LARGE SCALE GENOMIC DNA]</scope>
    <source>
        <strain evidence="3 4">DSM 101806</strain>
    </source>
</reference>
<dbReference type="InterPro" id="IPR008613">
    <property type="entry name" value="Excalibur_Ca-bd_domain"/>
</dbReference>
<name>A0A7W6JQ28_9SPHN</name>
<keyword evidence="1" id="KW-1133">Transmembrane helix</keyword>
<dbReference type="AlphaFoldDB" id="A0A7W6JQ28"/>
<gene>
    <name evidence="3" type="ORF">GGR46_000984</name>
</gene>
<dbReference type="Proteomes" id="UP000557392">
    <property type="component" value="Unassembled WGS sequence"/>
</dbReference>
<organism evidence="3 4">
    <name type="scientific">Sphingomonas kyeonggiensis</name>
    <dbReference type="NCBI Taxonomy" id="1268553"/>
    <lineage>
        <taxon>Bacteria</taxon>
        <taxon>Pseudomonadati</taxon>
        <taxon>Pseudomonadota</taxon>
        <taxon>Alphaproteobacteria</taxon>
        <taxon>Sphingomonadales</taxon>
        <taxon>Sphingomonadaceae</taxon>
        <taxon>Sphingomonas</taxon>
    </lineage>
</organism>
<dbReference type="Pfam" id="PF05901">
    <property type="entry name" value="Excalibur"/>
    <property type="match status" value="1"/>
</dbReference>
<dbReference type="SMART" id="SM00894">
    <property type="entry name" value="Excalibur"/>
    <property type="match status" value="1"/>
</dbReference>
<keyword evidence="1" id="KW-0472">Membrane</keyword>
<feature type="transmembrane region" description="Helical" evidence="1">
    <location>
        <begin position="21"/>
        <end position="37"/>
    </location>
</feature>
<evidence type="ECO:0000259" key="2">
    <source>
        <dbReference type="SMART" id="SM00894"/>
    </source>
</evidence>
<evidence type="ECO:0000313" key="4">
    <source>
        <dbReference type="Proteomes" id="UP000557392"/>
    </source>
</evidence>
<proteinExistence type="predicted"/>
<comment type="caution">
    <text evidence="3">The sequence shown here is derived from an EMBL/GenBank/DDBJ whole genome shotgun (WGS) entry which is preliminary data.</text>
</comment>
<feature type="domain" description="Excalibur calcium-binding" evidence="2">
    <location>
        <begin position="62"/>
        <end position="98"/>
    </location>
</feature>
<dbReference type="RefSeq" id="WP_246425898.1">
    <property type="nucleotide sequence ID" value="NZ_JACIEH010000001.1"/>
</dbReference>
<protein>
    <recommendedName>
        <fullName evidence="2">Excalibur calcium-binding domain-containing protein</fullName>
    </recommendedName>
</protein>